<evidence type="ECO:0000313" key="7">
    <source>
        <dbReference type="EMBL" id="KKS57122.1"/>
    </source>
</evidence>
<evidence type="ECO:0000256" key="1">
    <source>
        <dbReference type="ARBA" id="ARBA00001933"/>
    </source>
</evidence>
<dbReference type="PATRIC" id="fig|1619039.3.peg.487"/>
<proteinExistence type="predicted"/>
<reference evidence="7 8" key="1">
    <citation type="journal article" date="2015" name="Nature">
        <title>rRNA introns, odd ribosomes, and small enigmatic genomes across a large radiation of phyla.</title>
        <authorList>
            <person name="Brown C.T."/>
            <person name="Hug L.A."/>
            <person name="Thomas B.C."/>
            <person name="Sharon I."/>
            <person name="Castelle C.J."/>
            <person name="Singh A."/>
            <person name="Wilkins M.J."/>
            <person name="Williams K.H."/>
            <person name="Banfield J.F."/>
        </authorList>
    </citation>
    <scope>NUCLEOTIDE SEQUENCE [LARGE SCALE GENOMIC DNA]</scope>
</reference>
<name>A0A0G1A7V5_9BACT</name>
<dbReference type="InterPro" id="IPR011079">
    <property type="entry name" value="Ala_racemase_C"/>
</dbReference>
<dbReference type="InterPro" id="IPR029066">
    <property type="entry name" value="PLP-binding_barrel"/>
</dbReference>
<dbReference type="PANTHER" id="PTHR30511">
    <property type="entry name" value="ALANINE RACEMASE"/>
    <property type="match status" value="1"/>
</dbReference>
<gene>
    <name evidence="7" type="ORF">UV20_C0003G0064</name>
</gene>
<dbReference type="Proteomes" id="UP000034837">
    <property type="component" value="Unassembled WGS sequence"/>
</dbReference>
<evidence type="ECO:0000256" key="4">
    <source>
        <dbReference type="PIRSR" id="PIRSR600821-50"/>
    </source>
</evidence>
<feature type="binding site" evidence="5">
    <location>
        <position position="322"/>
    </location>
    <ligand>
        <name>substrate</name>
    </ligand>
</feature>
<dbReference type="InterPro" id="IPR001608">
    <property type="entry name" value="Ala_racemase_N"/>
</dbReference>
<dbReference type="AlphaFoldDB" id="A0A0G1A7V5"/>
<dbReference type="NCBIfam" id="TIGR00492">
    <property type="entry name" value="alr"/>
    <property type="match status" value="1"/>
</dbReference>
<dbReference type="GO" id="GO:0030632">
    <property type="term" value="P:D-alanine biosynthetic process"/>
    <property type="evidence" value="ECO:0007669"/>
    <property type="project" value="TreeGrafter"/>
</dbReference>
<dbReference type="PANTHER" id="PTHR30511:SF0">
    <property type="entry name" value="ALANINE RACEMASE, CATABOLIC-RELATED"/>
    <property type="match status" value="1"/>
</dbReference>
<dbReference type="SUPFAM" id="SSF50621">
    <property type="entry name" value="Alanine racemase C-terminal domain-like"/>
    <property type="match status" value="1"/>
</dbReference>
<dbReference type="Pfam" id="PF00842">
    <property type="entry name" value="Ala_racemase_C"/>
    <property type="match status" value="1"/>
</dbReference>
<dbReference type="PRINTS" id="PR00992">
    <property type="entry name" value="ALARACEMASE"/>
</dbReference>
<dbReference type="Gene3D" id="2.40.37.10">
    <property type="entry name" value="Lyase, Ornithine Decarboxylase, Chain A, domain 1"/>
    <property type="match status" value="1"/>
</dbReference>
<dbReference type="GO" id="GO:0008784">
    <property type="term" value="F:alanine racemase activity"/>
    <property type="evidence" value="ECO:0007669"/>
    <property type="project" value="InterPro"/>
</dbReference>
<evidence type="ECO:0000256" key="3">
    <source>
        <dbReference type="ARBA" id="ARBA00023235"/>
    </source>
</evidence>
<dbReference type="GO" id="GO:0030170">
    <property type="term" value="F:pyridoxal phosphate binding"/>
    <property type="evidence" value="ECO:0007669"/>
    <property type="project" value="TreeGrafter"/>
</dbReference>
<dbReference type="InterPro" id="IPR009006">
    <property type="entry name" value="Ala_racemase/Decarboxylase_C"/>
</dbReference>
<evidence type="ECO:0000313" key="8">
    <source>
        <dbReference type="Proteomes" id="UP000034837"/>
    </source>
</evidence>
<protein>
    <submittedName>
        <fullName evidence="7">Alanine racemase</fullName>
    </submittedName>
</protein>
<keyword evidence="3" id="KW-0413">Isomerase</keyword>
<evidence type="ECO:0000259" key="6">
    <source>
        <dbReference type="SMART" id="SM01005"/>
    </source>
</evidence>
<evidence type="ECO:0000256" key="5">
    <source>
        <dbReference type="PIRSR" id="PIRSR600821-52"/>
    </source>
</evidence>
<comment type="caution">
    <text evidence="7">The sequence shown here is derived from an EMBL/GenBank/DDBJ whole genome shotgun (WGS) entry which is preliminary data.</text>
</comment>
<feature type="domain" description="Alanine racemase C-terminal" evidence="6">
    <location>
        <begin position="253"/>
        <end position="381"/>
    </location>
</feature>
<feature type="binding site" evidence="5">
    <location>
        <position position="148"/>
    </location>
    <ligand>
        <name>substrate</name>
    </ligand>
</feature>
<dbReference type="InterPro" id="IPR000821">
    <property type="entry name" value="Ala_racemase"/>
</dbReference>
<dbReference type="EMBL" id="LCDO01000003">
    <property type="protein sequence ID" value="KKS57122.1"/>
    <property type="molecule type" value="Genomic_DNA"/>
</dbReference>
<dbReference type="Pfam" id="PF01168">
    <property type="entry name" value="Ala_racemase_N"/>
    <property type="match status" value="1"/>
</dbReference>
<sequence>MLHQLVAKIRQMRKFQNQRETLITIEISRDALLNNLHNLQKLAPHWQLAPVLKSNAYGHGSNLIADILKKEDHLPFFCIDSYFEAEQLKHHSLNKPLLILGYTPTTLIVKNKLKNLQFVVGSLEQLKILVDKKIKQTIQIKFDTGMHRQGIPYNFLIEVLEILQKNTTLKISGVLSHLSDAENSNSEITKKQITNWNELAKKMQEIFPTIKYYHLTNSAGLAFSQNIVANVGRSGLALYGINPGNLPINLHPILKMKSIINEVRMIERGETVGYNGTFVAQKQTKIATVPVGYFEGVDRRLANQGFFLINGKPSPLVGKISMNISTCDISEIKEAIVGMSVNIISDKTADPNSLENIAKICGTIPYEILVHLPSHLRRVVT</sequence>
<keyword evidence="2 4" id="KW-0663">Pyridoxal phosphate</keyword>
<dbReference type="SUPFAM" id="SSF51419">
    <property type="entry name" value="PLP-binding barrel"/>
    <property type="match status" value="1"/>
</dbReference>
<dbReference type="GO" id="GO:0005829">
    <property type="term" value="C:cytosol"/>
    <property type="evidence" value="ECO:0007669"/>
    <property type="project" value="TreeGrafter"/>
</dbReference>
<feature type="modified residue" description="N6-(pyridoxal phosphate)lysine" evidence="4">
    <location>
        <position position="53"/>
    </location>
</feature>
<organism evidence="7 8">
    <name type="scientific">Candidatus Magasanikbacteria bacterium GW2011_GWA2_42_32</name>
    <dbReference type="NCBI Taxonomy" id="1619039"/>
    <lineage>
        <taxon>Bacteria</taxon>
        <taxon>Candidatus Magasanikiibacteriota</taxon>
    </lineage>
</organism>
<evidence type="ECO:0000256" key="2">
    <source>
        <dbReference type="ARBA" id="ARBA00022898"/>
    </source>
</evidence>
<dbReference type="CDD" id="cd00430">
    <property type="entry name" value="PLPDE_III_AR"/>
    <property type="match status" value="1"/>
</dbReference>
<accession>A0A0G1A7V5</accession>
<comment type="cofactor">
    <cofactor evidence="1 4">
        <name>pyridoxal 5'-phosphate</name>
        <dbReference type="ChEBI" id="CHEBI:597326"/>
    </cofactor>
</comment>
<dbReference type="SMART" id="SM01005">
    <property type="entry name" value="Ala_racemase_C"/>
    <property type="match status" value="1"/>
</dbReference>
<dbReference type="Gene3D" id="3.20.20.10">
    <property type="entry name" value="Alanine racemase"/>
    <property type="match status" value="1"/>
</dbReference>